<keyword evidence="2" id="KW-1185">Reference proteome</keyword>
<dbReference type="Proteomes" id="UP001281761">
    <property type="component" value="Unassembled WGS sequence"/>
</dbReference>
<protein>
    <submittedName>
        <fullName evidence="1">Uncharacterized protein</fullName>
    </submittedName>
</protein>
<sequence length="573" mass="65618">MAPILVEKMLEMSSKRAKSVFRISPLLALSTHQTLPLIIRVRIPSPPNGFQSLAVPTKFDENYTFESNLSSLLEGLQCDDDDIIVDTLRELQKVASEIVDMLFLRYKDLIVATFKRIGNSSPPPVVLTTLARVSIFPHLRMASNSLSALYSGFERDPSAFALIPSPIFPSSSPHQRYSDISFLAALTKKLPLILSDFERNLPTNPSHFPKYVQITKDDPFIITRSLLFCSKASNLPLLLLNENPPIEVDYKIIQDLILFVKEGLTTILTNISTIDSLIASLPSDSSPTTPLVSGVDIQMEDSLTLLRNECEEFVSDGWSFIADVTFDITDPLKSSFQTILLDDPSFPDIVLHSLKLPHKDNRENIALILKNVIIVFPQMKEKFMTANLVGRMFETVDFVSLPLSESQTLFELTNFISDMFEPIGNDDETAFFEQYPLIRVSVFEPAKQFITFMFRSSDKLILNAEENYLLEFYLCWIYRHMKNMELRSDEHGADFVSELVKWEVRTMVEMLNEENFDLVFQSMLNRTSEWLRSKPERQKRREVLLREEGWDDVIELRVAWLTGTDRSVFAEKY</sequence>
<accession>A0ABQ9WSD7</accession>
<organism evidence="1 2">
    <name type="scientific">Blattamonas nauphoetae</name>
    <dbReference type="NCBI Taxonomy" id="2049346"/>
    <lineage>
        <taxon>Eukaryota</taxon>
        <taxon>Metamonada</taxon>
        <taxon>Preaxostyla</taxon>
        <taxon>Oxymonadida</taxon>
        <taxon>Blattamonas</taxon>
    </lineage>
</organism>
<reference evidence="1 2" key="1">
    <citation type="journal article" date="2022" name="bioRxiv">
        <title>Genomics of Preaxostyla Flagellates Illuminates Evolutionary Transitions and the Path Towards Mitochondrial Loss.</title>
        <authorList>
            <person name="Novak L.V.F."/>
            <person name="Treitli S.C."/>
            <person name="Pyrih J."/>
            <person name="Halakuc P."/>
            <person name="Pipaliya S.V."/>
            <person name="Vacek V."/>
            <person name="Brzon O."/>
            <person name="Soukal P."/>
            <person name="Eme L."/>
            <person name="Dacks J.B."/>
            <person name="Karnkowska A."/>
            <person name="Elias M."/>
            <person name="Hampl V."/>
        </authorList>
    </citation>
    <scope>NUCLEOTIDE SEQUENCE [LARGE SCALE GENOMIC DNA]</scope>
    <source>
        <strain evidence="1">NAU3</strain>
        <tissue evidence="1">Gut</tissue>
    </source>
</reference>
<proteinExistence type="predicted"/>
<evidence type="ECO:0000313" key="2">
    <source>
        <dbReference type="Proteomes" id="UP001281761"/>
    </source>
</evidence>
<dbReference type="EMBL" id="JARBJD010000410">
    <property type="protein sequence ID" value="KAK2942407.1"/>
    <property type="molecule type" value="Genomic_DNA"/>
</dbReference>
<name>A0ABQ9WSD7_9EUKA</name>
<gene>
    <name evidence="1" type="ORF">BLNAU_22674</name>
</gene>
<comment type="caution">
    <text evidence="1">The sequence shown here is derived from an EMBL/GenBank/DDBJ whole genome shotgun (WGS) entry which is preliminary data.</text>
</comment>
<evidence type="ECO:0000313" key="1">
    <source>
        <dbReference type="EMBL" id="KAK2942407.1"/>
    </source>
</evidence>